<keyword evidence="1" id="KW-1133">Transmembrane helix</keyword>
<dbReference type="Pfam" id="PF09835">
    <property type="entry name" value="DUF2062"/>
    <property type="match status" value="1"/>
</dbReference>
<comment type="caution">
    <text evidence="3">The sequence shown here is derived from an EMBL/GenBank/DDBJ whole genome shotgun (WGS) entry which is preliminary data.</text>
</comment>
<keyword evidence="4" id="KW-1185">Reference proteome</keyword>
<evidence type="ECO:0000313" key="3">
    <source>
        <dbReference type="EMBL" id="MFC6892139.1"/>
    </source>
</evidence>
<accession>A0ABD5URI0</accession>
<organism evidence="3 4">
    <name type="scientific">Halopenitus salinus</name>
    <dbReference type="NCBI Taxonomy" id="1198295"/>
    <lineage>
        <taxon>Archaea</taxon>
        <taxon>Methanobacteriati</taxon>
        <taxon>Methanobacteriota</taxon>
        <taxon>Stenosarchaea group</taxon>
        <taxon>Halobacteria</taxon>
        <taxon>Halobacteriales</taxon>
        <taxon>Haloferacaceae</taxon>
        <taxon>Halopenitus</taxon>
    </lineage>
</organism>
<name>A0ABD5URI0_9EURY</name>
<feature type="transmembrane region" description="Helical" evidence="1">
    <location>
        <begin position="120"/>
        <end position="143"/>
    </location>
</feature>
<protein>
    <submittedName>
        <fullName evidence="3">DUF2062 domain-containing protein</fullName>
    </submittedName>
</protein>
<dbReference type="PANTHER" id="PTHR40547:SF1">
    <property type="entry name" value="SLL0298 PROTEIN"/>
    <property type="match status" value="1"/>
</dbReference>
<proteinExistence type="predicted"/>
<reference evidence="3 4" key="1">
    <citation type="journal article" date="2019" name="Int. J. Syst. Evol. Microbiol.">
        <title>The Global Catalogue of Microorganisms (GCM) 10K type strain sequencing project: providing services to taxonomists for standard genome sequencing and annotation.</title>
        <authorList>
            <consortium name="The Broad Institute Genomics Platform"/>
            <consortium name="The Broad Institute Genome Sequencing Center for Infectious Disease"/>
            <person name="Wu L."/>
            <person name="Ma J."/>
        </authorList>
    </citation>
    <scope>NUCLEOTIDE SEQUENCE [LARGE SCALE GENOMIC DNA]</scope>
    <source>
        <strain evidence="3 4">SKJ47</strain>
    </source>
</reference>
<dbReference type="Proteomes" id="UP001596296">
    <property type="component" value="Unassembled WGS sequence"/>
</dbReference>
<dbReference type="RefSeq" id="WP_379741744.1">
    <property type="nucleotide sequence ID" value="NZ_JBHSVN010000001.1"/>
</dbReference>
<evidence type="ECO:0000256" key="1">
    <source>
        <dbReference type="SAM" id="Phobius"/>
    </source>
</evidence>
<evidence type="ECO:0000259" key="2">
    <source>
        <dbReference type="Pfam" id="PF09835"/>
    </source>
</evidence>
<feature type="domain" description="DUF2062" evidence="2">
    <location>
        <begin position="12"/>
        <end position="153"/>
    </location>
</feature>
<dbReference type="AlphaFoldDB" id="A0ABD5URI0"/>
<keyword evidence="1" id="KW-0472">Membrane</keyword>
<gene>
    <name evidence="3" type="ORF">ACFQE9_05855</name>
</gene>
<dbReference type="PANTHER" id="PTHR40547">
    <property type="entry name" value="SLL0298 PROTEIN"/>
    <property type="match status" value="1"/>
</dbReference>
<dbReference type="EMBL" id="JBHSXL010000004">
    <property type="protein sequence ID" value="MFC6892139.1"/>
    <property type="molecule type" value="Genomic_DNA"/>
</dbReference>
<keyword evidence="1" id="KW-0812">Transmembrane</keyword>
<evidence type="ECO:0000313" key="4">
    <source>
        <dbReference type="Proteomes" id="UP001596296"/>
    </source>
</evidence>
<feature type="transmembrane region" description="Helical" evidence="1">
    <location>
        <begin position="67"/>
        <end position="96"/>
    </location>
</feature>
<feature type="transmembrane region" description="Helical" evidence="1">
    <location>
        <begin position="35"/>
        <end position="60"/>
    </location>
</feature>
<dbReference type="InterPro" id="IPR018639">
    <property type="entry name" value="DUF2062"/>
</dbReference>
<sequence length="184" mass="19351">MTIRTRAGTWRRRLRKGLHDAFAETHTPHQIAGSFSFGVFVTMLPTVGVGLLVFVALAWLSDGVSKLAFVASALLINPVVKSGVYVASFAIGVFLLGPVEGATVTSASLSGASFSAGRDIAVRILLGNVILSVATIVPSYVVCYRLVETYRARDPAVEIVSEIESVVAPEGESTANSGDDPARS</sequence>